<reference evidence="2" key="1">
    <citation type="journal article" date="2022" name="Mol. Ecol. Resour.">
        <title>The genomes of chicory, endive, great burdock and yacon provide insights into Asteraceae palaeo-polyploidization history and plant inulin production.</title>
        <authorList>
            <person name="Fan W."/>
            <person name="Wang S."/>
            <person name="Wang H."/>
            <person name="Wang A."/>
            <person name="Jiang F."/>
            <person name="Liu H."/>
            <person name="Zhao H."/>
            <person name="Xu D."/>
            <person name="Zhang Y."/>
        </authorList>
    </citation>
    <scope>NUCLEOTIDE SEQUENCE [LARGE SCALE GENOMIC DNA]</scope>
    <source>
        <strain evidence="2">cv. Niubang</strain>
    </source>
</reference>
<dbReference type="EMBL" id="CM042052">
    <property type="protein sequence ID" value="KAI3720469.1"/>
    <property type="molecule type" value="Genomic_DNA"/>
</dbReference>
<accession>A0ACB9BDK9</accession>
<organism evidence="1 2">
    <name type="scientific">Arctium lappa</name>
    <name type="common">Greater burdock</name>
    <name type="synonym">Lappa major</name>
    <dbReference type="NCBI Taxonomy" id="4217"/>
    <lineage>
        <taxon>Eukaryota</taxon>
        <taxon>Viridiplantae</taxon>
        <taxon>Streptophyta</taxon>
        <taxon>Embryophyta</taxon>
        <taxon>Tracheophyta</taxon>
        <taxon>Spermatophyta</taxon>
        <taxon>Magnoliopsida</taxon>
        <taxon>eudicotyledons</taxon>
        <taxon>Gunneridae</taxon>
        <taxon>Pentapetalae</taxon>
        <taxon>asterids</taxon>
        <taxon>campanulids</taxon>
        <taxon>Asterales</taxon>
        <taxon>Asteraceae</taxon>
        <taxon>Carduoideae</taxon>
        <taxon>Cardueae</taxon>
        <taxon>Arctiinae</taxon>
        <taxon>Arctium</taxon>
    </lineage>
</organism>
<sequence>MPGPSRNKYLPQDETLSQTKNSLTLSLKFLYIFGNQYSFFFPSQACFLSQTKMLCFPSSCFLPLQSSSTFSNTILKLKHPPQLIQQPSIISIKLKAAASDTPQVDYNSMASSVFPAEACETVGGVACDVEMFPETKLKEAAEPKPKLTTAQTVDREYVEYNSPKTVFIAEACDDLGGEFCDADST</sequence>
<proteinExistence type="predicted"/>
<evidence type="ECO:0000313" key="2">
    <source>
        <dbReference type="Proteomes" id="UP001055879"/>
    </source>
</evidence>
<comment type="caution">
    <text evidence="1">The sequence shown here is derived from an EMBL/GenBank/DDBJ whole genome shotgun (WGS) entry which is preliminary data.</text>
</comment>
<reference evidence="1 2" key="2">
    <citation type="journal article" date="2022" name="Mol. Ecol. Resour.">
        <title>The genomes of chicory, endive, great burdock and yacon provide insights into Asteraceae paleo-polyploidization history and plant inulin production.</title>
        <authorList>
            <person name="Fan W."/>
            <person name="Wang S."/>
            <person name="Wang H."/>
            <person name="Wang A."/>
            <person name="Jiang F."/>
            <person name="Liu H."/>
            <person name="Zhao H."/>
            <person name="Xu D."/>
            <person name="Zhang Y."/>
        </authorList>
    </citation>
    <scope>NUCLEOTIDE SEQUENCE [LARGE SCALE GENOMIC DNA]</scope>
    <source>
        <strain evidence="2">cv. Niubang</strain>
    </source>
</reference>
<protein>
    <submittedName>
        <fullName evidence="1">Uncharacterized protein</fullName>
    </submittedName>
</protein>
<gene>
    <name evidence="1" type="ORF">L6452_21387</name>
</gene>
<evidence type="ECO:0000313" key="1">
    <source>
        <dbReference type="EMBL" id="KAI3720469.1"/>
    </source>
</evidence>
<name>A0ACB9BDK9_ARCLA</name>
<keyword evidence="2" id="KW-1185">Reference proteome</keyword>
<dbReference type="Proteomes" id="UP001055879">
    <property type="component" value="Linkage Group LG06"/>
</dbReference>